<feature type="repeat" description="PPR" evidence="2">
    <location>
        <begin position="547"/>
        <end position="581"/>
    </location>
</feature>
<dbReference type="InterPro" id="IPR011990">
    <property type="entry name" value="TPR-like_helical_dom_sf"/>
</dbReference>
<evidence type="ECO:0008006" key="6">
    <source>
        <dbReference type="Google" id="ProtNLM"/>
    </source>
</evidence>
<feature type="repeat" description="PPR" evidence="2">
    <location>
        <begin position="205"/>
        <end position="235"/>
    </location>
</feature>
<feature type="repeat" description="PPR" evidence="2">
    <location>
        <begin position="509"/>
        <end position="546"/>
    </location>
</feature>
<dbReference type="FunFam" id="1.25.40.10:FF:000184">
    <property type="entry name" value="Pentatricopeptide repeat-containing protein, chloroplastic"/>
    <property type="match status" value="1"/>
</dbReference>
<evidence type="ECO:0000313" key="4">
    <source>
        <dbReference type="EMBL" id="KAG9452668.1"/>
    </source>
</evidence>
<name>A0AAV7EVC2_ARIFI</name>
<dbReference type="FunFam" id="1.25.40.10:FF:000442">
    <property type="entry name" value="Pentatricopeptide repeat-containing protein At3g49710"/>
    <property type="match status" value="1"/>
</dbReference>
<dbReference type="PANTHER" id="PTHR47926:SF386">
    <property type="entry name" value="PENTATRICOPEPTIDE REPEAT-CONTAINING PROTEIN"/>
    <property type="match status" value="1"/>
</dbReference>
<keyword evidence="5" id="KW-1185">Reference proteome</keyword>
<feature type="compositionally biased region" description="Low complexity" evidence="3">
    <location>
        <begin position="18"/>
        <end position="35"/>
    </location>
</feature>
<dbReference type="Pfam" id="PF12854">
    <property type="entry name" value="PPR_1"/>
    <property type="match status" value="1"/>
</dbReference>
<dbReference type="GO" id="GO:0003723">
    <property type="term" value="F:RNA binding"/>
    <property type="evidence" value="ECO:0007669"/>
    <property type="project" value="InterPro"/>
</dbReference>
<feature type="repeat" description="PPR" evidence="2">
    <location>
        <begin position="236"/>
        <end position="270"/>
    </location>
</feature>
<evidence type="ECO:0000256" key="1">
    <source>
        <dbReference type="ARBA" id="ARBA00022737"/>
    </source>
</evidence>
<protein>
    <recommendedName>
        <fullName evidence="6">Pentatricopeptide repeat-containing protein</fullName>
    </recommendedName>
</protein>
<feature type="repeat" description="PPR" evidence="2">
    <location>
        <begin position="648"/>
        <end position="682"/>
    </location>
</feature>
<dbReference type="Pfam" id="PF13041">
    <property type="entry name" value="PPR_2"/>
    <property type="match status" value="4"/>
</dbReference>
<accession>A0AAV7EVC2</accession>
<dbReference type="FunFam" id="1.25.40.10:FF:000393">
    <property type="entry name" value="Pentatricopeptide repeat-containing protein At1g20230"/>
    <property type="match status" value="1"/>
</dbReference>
<reference evidence="4 5" key="1">
    <citation type="submission" date="2021-07" db="EMBL/GenBank/DDBJ databases">
        <title>The Aristolochia fimbriata genome: insights into angiosperm evolution, floral development and chemical biosynthesis.</title>
        <authorList>
            <person name="Jiao Y."/>
        </authorList>
    </citation>
    <scope>NUCLEOTIDE SEQUENCE [LARGE SCALE GENOMIC DNA]</scope>
    <source>
        <strain evidence="4">IBCAS-2021</strain>
        <tissue evidence="4">Leaf</tissue>
    </source>
</reference>
<dbReference type="Pfam" id="PF01535">
    <property type="entry name" value="PPR"/>
    <property type="match status" value="4"/>
</dbReference>
<organism evidence="4 5">
    <name type="scientific">Aristolochia fimbriata</name>
    <name type="common">White veined hardy Dutchman's pipe vine</name>
    <dbReference type="NCBI Taxonomy" id="158543"/>
    <lineage>
        <taxon>Eukaryota</taxon>
        <taxon>Viridiplantae</taxon>
        <taxon>Streptophyta</taxon>
        <taxon>Embryophyta</taxon>
        <taxon>Tracheophyta</taxon>
        <taxon>Spermatophyta</taxon>
        <taxon>Magnoliopsida</taxon>
        <taxon>Magnoliidae</taxon>
        <taxon>Piperales</taxon>
        <taxon>Aristolochiaceae</taxon>
        <taxon>Aristolochia</taxon>
    </lineage>
</organism>
<dbReference type="NCBIfam" id="TIGR00756">
    <property type="entry name" value="PPR"/>
    <property type="match status" value="7"/>
</dbReference>
<comment type="caution">
    <text evidence="4">The sequence shown here is derived from an EMBL/GenBank/DDBJ whole genome shotgun (WGS) entry which is preliminary data.</text>
</comment>
<dbReference type="InterPro" id="IPR002885">
    <property type="entry name" value="PPR_rpt"/>
</dbReference>
<dbReference type="AlphaFoldDB" id="A0AAV7EVC2"/>
<evidence type="ECO:0000313" key="5">
    <source>
        <dbReference type="Proteomes" id="UP000825729"/>
    </source>
</evidence>
<evidence type="ECO:0000256" key="2">
    <source>
        <dbReference type="PROSITE-ProRule" id="PRU00708"/>
    </source>
</evidence>
<gene>
    <name evidence="4" type="ORF">H6P81_005572</name>
</gene>
<sequence>MVVLSTLTAAPTIAHDFSSPNSSTAFSSHPPSSTHLAPSISQSTVRIHRAANTNQKDPSLENLRDLLHGRVTSSGYASVIERCNSLPMGRQIHGHVLKKGFGGHEFVGTRLLQMYGRCGSVADAELVFDKITIRNVYSWAGIFTVYATSGDFDKALVLFRDMLLEPIALEFFVFPVILKACTGLNALEFGKQLHALLIKGHFVTNIYVGNALIDMYGKCGCMDDARRVLETMPEKDTVSWNSVITGFAANGMVYEALKCLDTMRLSGNVTPNLVTWSAAIGGFAQNGYDSEVLELLQLMQETGVEPSDRTLASILPACARLQNLSIGKAMHGYIVRHGYMSNSYVVNGLIDVYRRCGDMSAAFKIFSKFSSRTAASFNTMIVGYCDNGEIRKAKELFDQMKLVGIEQDTVSWNSMISGYVDNEQYSKALLMFRDMGKEDIVADSFTIGSILTACANLASIGAGKQIHTCAIKNELQRNKFVGGALVELYCAFGDLVAALAAFSDISERDVATWNVLISGYSKVSNNNQMEVVHQLLDKMEAEGLNPNIYTWNGIIAGLLENGKHKSALRLFSEMQNEALKPDIYTIGMALHACSKLAAIEPGKQIHAHAVRCGYDISGHVGATLVDMYAKCGTIKYAGAAYNRISQQSVVSQNTMLAGYAMHGDWKEGIFLFHQMLAAGLRPDAVTFLAVLNLCAHAGAVDEGRGYFSLMGQYDINPTLKHYTCMVDLYSRAGLLNEAHDLIKDMPGDPDEIVWGSLLNGCIIHGNIEVGEIAAKRLIELDCNNAGNHIMLVNLYATTERWNDLARTWQMINDKGMQKSPGCSWIEDMNQVHVFHASETSHELSDEIYSILNILTLHMRQEGYRVQNKPRPSYKVYEESLPI</sequence>
<dbReference type="InterPro" id="IPR046848">
    <property type="entry name" value="E_motif"/>
</dbReference>
<dbReference type="InterPro" id="IPR046960">
    <property type="entry name" value="PPR_At4g14850-like_plant"/>
</dbReference>
<proteinExistence type="predicted"/>
<dbReference type="Proteomes" id="UP000825729">
    <property type="component" value="Unassembled WGS sequence"/>
</dbReference>
<feature type="repeat" description="PPR" evidence="2">
    <location>
        <begin position="373"/>
        <end position="407"/>
    </location>
</feature>
<feature type="region of interest" description="Disordered" evidence="3">
    <location>
        <begin position="18"/>
        <end position="37"/>
    </location>
</feature>
<dbReference type="Pfam" id="PF20431">
    <property type="entry name" value="E_motif"/>
    <property type="match status" value="1"/>
</dbReference>
<dbReference type="Gene3D" id="1.25.40.10">
    <property type="entry name" value="Tetratricopeptide repeat domain"/>
    <property type="match status" value="6"/>
</dbReference>
<dbReference type="EMBL" id="JAINDJ010000003">
    <property type="protein sequence ID" value="KAG9452668.1"/>
    <property type="molecule type" value="Genomic_DNA"/>
</dbReference>
<dbReference type="PROSITE" id="PS51375">
    <property type="entry name" value="PPR"/>
    <property type="match status" value="9"/>
</dbReference>
<dbReference type="GO" id="GO:0009451">
    <property type="term" value="P:RNA modification"/>
    <property type="evidence" value="ECO:0007669"/>
    <property type="project" value="InterPro"/>
</dbReference>
<feature type="repeat" description="PPR" evidence="2">
    <location>
        <begin position="408"/>
        <end position="442"/>
    </location>
</feature>
<evidence type="ECO:0000256" key="3">
    <source>
        <dbReference type="SAM" id="MobiDB-lite"/>
    </source>
</evidence>
<keyword evidence="1" id="KW-0677">Repeat</keyword>
<feature type="repeat" description="PPR" evidence="2">
    <location>
        <begin position="272"/>
        <end position="306"/>
    </location>
</feature>
<feature type="repeat" description="PPR" evidence="2">
    <location>
        <begin position="683"/>
        <end position="717"/>
    </location>
</feature>
<dbReference type="PANTHER" id="PTHR47926">
    <property type="entry name" value="PENTATRICOPEPTIDE REPEAT-CONTAINING PROTEIN"/>
    <property type="match status" value="1"/>
</dbReference>